<dbReference type="InterPro" id="IPR016187">
    <property type="entry name" value="CTDL_fold"/>
</dbReference>
<dbReference type="Gene3D" id="3.90.1580.10">
    <property type="entry name" value="paralog of FGE (formylglycine-generating enzyme)"/>
    <property type="match status" value="1"/>
</dbReference>
<evidence type="ECO:0000313" key="3">
    <source>
        <dbReference type="Proteomes" id="UP001500507"/>
    </source>
</evidence>
<dbReference type="EMBL" id="BAAAFG010000016">
    <property type="protein sequence ID" value="GAA0873345.1"/>
    <property type="molecule type" value="Genomic_DNA"/>
</dbReference>
<dbReference type="Proteomes" id="UP001500507">
    <property type="component" value="Unassembled WGS sequence"/>
</dbReference>
<organism evidence="2 3">
    <name type="scientific">Gangjinia marincola</name>
    <dbReference type="NCBI Taxonomy" id="578463"/>
    <lineage>
        <taxon>Bacteria</taxon>
        <taxon>Pseudomonadati</taxon>
        <taxon>Bacteroidota</taxon>
        <taxon>Flavobacteriia</taxon>
        <taxon>Flavobacteriales</taxon>
        <taxon>Flavobacteriaceae</taxon>
        <taxon>Gangjinia</taxon>
    </lineage>
</organism>
<dbReference type="PANTHER" id="PTHR23150">
    <property type="entry name" value="SULFATASE MODIFYING FACTOR 1, 2"/>
    <property type="match status" value="1"/>
</dbReference>
<evidence type="ECO:0000259" key="1">
    <source>
        <dbReference type="Pfam" id="PF03781"/>
    </source>
</evidence>
<dbReference type="InterPro" id="IPR005532">
    <property type="entry name" value="SUMF_dom"/>
</dbReference>
<protein>
    <submittedName>
        <fullName evidence="2">Formylglycine-generating enzyme family protein</fullName>
    </submittedName>
</protein>
<proteinExistence type="predicted"/>
<reference evidence="2 3" key="1">
    <citation type="journal article" date="2019" name="Int. J. Syst. Evol. Microbiol.">
        <title>The Global Catalogue of Microorganisms (GCM) 10K type strain sequencing project: providing services to taxonomists for standard genome sequencing and annotation.</title>
        <authorList>
            <consortium name="The Broad Institute Genomics Platform"/>
            <consortium name="The Broad Institute Genome Sequencing Center for Infectious Disease"/>
            <person name="Wu L."/>
            <person name="Ma J."/>
        </authorList>
    </citation>
    <scope>NUCLEOTIDE SEQUENCE [LARGE SCALE GENOMIC DNA]</scope>
    <source>
        <strain evidence="2 3">JCM 16082</strain>
    </source>
</reference>
<evidence type="ECO:0000313" key="2">
    <source>
        <dbReference type="EMBL" id="GAA0873345.1"/>
    </source>
</evidence>
<dbReference type="SUPFAM" id="SSF56436">
    <property type="entry name" value="C-type lectin-like"/>
    <property type="match status" value="1"/>
</dbReference>
<dbReference type="Pfam" id="PF03781">
    <property type="entry name" value="FGE-sulfatase"/>
    <property type="match status" value="1"/>
</dbReference>
<name>A0ABN1MJE1_9FLAO</name>
<feature type="domain" description="Sulfatase-modifying factor enzyme-like" evidence="1">
    <location>
        <begin position="29"/>
        <end position="335"/>
    </location>
</feature>
<sequence length="344" mass="39142">MPSEDELDSKKTYDIIINQPDSIQTPKGMQWVQGKTFIKGAKVGDAYAMDREKPAHKVIVDGFFMDKTEVTNSEFEEFVTATGYVTVAERPINWEEMKKDLPQGTRKPVDSLLLPGSLVFNRNISGRPDMSNYGNWWTWKIGANWRHPQGPNSSIQGKEEYPVVHIAYEDALAYCAWKKRRLPTEAEWEAAAQGNFTHTIYTWGNDPEQLKDHANTWQGEFPIKSTTRDGFEYLAPVKSYPPNSIGLYDLLGNVWEWTSDIYNPMYYKNLEGDQPIVNPAGATEYYNPQNPFQEEMIIKGGSYLCHASYCASYRISARMSTSRDSGSDHVGFRTVVTPAMIVQQ</sequence>
<accession>A0ABN1MJE1</accession>
<dbReference type="InterPro" id="IPR051043">
    <property type="entry name" value="Sulfatase_Mod_Factor_Kinase"/>
</dbReference>
<dbReference type="InterPro" id="IPR042095">
    <property type="entry name" value="SUMF_sf"/>
</dbReference>
<gene>
    <name evidence="2" type="ORF">GCM10009117_24920</name>
</gene>
<dbReference type="PANTHER" id="PTHR23150:SF19">
    <property type="entry name" value="FORMYLGLYCINE-GENERATING ENZYME"/>
    <property type="match status" value="1"/>
</dbReference>
<comment type="caution">
    <text evidence="2">The sequence shown here is derived from an EMBL/GenBank/DDBJ whole genome shotgun (WGS) entry which is preliminary data.</text>
</comment>
<keyword evidence="3" id="KW-1185">Reference proteome</keyword>